<dbReference type="EMBL" id="CADCWL010000109">
    <property type="protein sequence ID" value="CAA9566582.1"/>
    <property type="molecule type" value="Genomic_DNA"/>
</dbReference>
<organism evidence="1">
    <name type="scientific">uncultured Thermomicrobiales bacterium</name>
    <dbReference type="NCBI Taxonomy" id="1645740"/>
    <lineage>
        <taxon>Bacteria</taxon>
        <taxon>Pseudomonadati</taxon>
        <taxon>Thermomicrobiota</taxon>
        <taxon>Thermomicrobia</taxon>
        <taxon>Thermomicrobiales</taxon>
        <taxon>environmental samples</taxon>
    </lineage>
</organism>
<proteinExistence type="predicted"/>
<dbReference type="AlphaFoldDB" id="A0A6J4V1U6"/>
<evidence type="ECO:0000313" key="1">
    <source>
        <dbReference type="EMBL" id="CAA9566582.1"/>
    </source>
</evidence>
<reference evidence="1" key="1">
    <citation type="submission" date="2020-02" db="EMBL/GenBank/DDBJ databases">
        <authorList>
            <person name="Meier V. D."/>
        </authorList>
    </citation>
    <scope>NUCLEOTIDE SEQUENCE</scope>
    <source>
        <strain evidence="1">AVDCRST_MAG19</strain>
    </source>
</reference>
<name>A0A6J4V1U6_9BACT</name>
<accession>A0A6J4V1U6</accession>
<protein>
    <submittedName>
        <fullName evidence="1">Uncharacterized protein</fullName>
    </submittedName>
</protein>
<sequence>MAPRRISRSMASTKARLAVGEKILGRGLPWDIDAVEAA</sequence>
<gene>
    <name evidence="1" type="ORF">AVDCRST_MAG19-2324</name>
</gene>